<evidence type="ECO:0000313" key="1">
    <source>
        <dbReference type="EMBL" id="USF24627.1"/>
    </source>
</evidence>
<organism evidence="1 2">
    <name type="scientific">Mucispirillum schaedleri ASF457</name>
    <dbReference type="NCBI Taxonomy" id="1379858"/>
    <lineage>
        <taxon>Bacteria</taxon>
        <taxon>Pseudomonadati</taxon>
        <taxon>Deferribacterota</taxon>
        <taxon>Deferribacteres</taxon>
        <taxon>Deferribacterales</taxon>
        <taxon>Mucispirillaceae</taxon>
        <taxon>Mucispirillum</taxon>
    </lineage>
</organism>
<dbReference type="OrthoDB" id="18436at2"/>
<dbReference type="Proteomes" id="UP000017429">
    <property type="component" value="Chromosome"/>
</dbReference>
<dbReference type="Gene3D" id="3.90.930.1">
    <property type="match status" value="1"/>
</dbReference>
<accession>V2QG10</accession>
<dbReference type="SUPFAM" id="SSF82185">
    <property type="entry name" value="Histone H3 K4-specific methyltransferase SET7/9 N-terminal domain"/>
    <property type="match status" value="1"/>
</dbReference>
<gene>
    <name evidence="1" type="ORF">N508_001716</name>
</gene>
<reference evidence="1" key="2">
    <citation type="submission" date="2022-05" db="EMBL/GenBank/DDBJ databases">
        <authorList>
            <person name="Proctor A.L."/>
            <person name="Phillips G.J."/>
            <person name="Wannemuehler M.J."/>
        </authorList>
    </citation>
    <scope>NUCLEOTIDE SEQUENCE</scope>
    <source>
        <strain evidence="1">ASF457</strain>
    </source>
</reference>
<keyword evidence="2" id="KW-1185">Reference proteome</keyword>
<dbReference type="eggNOG" id="COG2849">
    <property type="taxonomic scope" value="Bacteria"/>
</dbReference>
<name>V2QG10_9BACT</name>
<dbReference type="RefSeq" id="WP_023275999.1">
    <property type="nucleotide sequence ID" value="NZ_CP097562.1"/>
</dbReference>
<evidence type="ECO:0000313" key="2">
    <source>
        <dbReference type="Proteomes" id="UP000017429"/>
    </source>
</evidence>
<dbReference type="Pfam" id="PF07661">
    <property type="entry name" value="MORN_2"/>
    <property type="match status" value="2"/>
</dbReference>
<dbReference type="InterPro" id="IPR011652">
    <property type="entry name" value="MORN_2"/>
</dbReference>
<reference evidence="1" key="3">
    <citation type="submission" date="2022-06" db="EMBL/GenBank/DDBJ databases">
        <title>Resources to Facilitate Use of the Altered Schaedler Flora (ASF) Mouse Model to Study Microbiome Function.</title>
        <authorList>
            <person name="Proctor A."/>
            <person name="Parvinroo S."/>
            <person name="Richie T."/>
            <person name="Jia X."/>
            <person name="Lee S.T.M."/>
            <person name="Karp P.D."/>
            <person name="Paley S."/>
            <person name="Kostic A.D."/>
            <person name="Pierre J.F."/>
            <person name="Wannemuehler M.J."/>
            <person name="Phillips G.J."/>
        </authorList>
    </citation>
    <scope>NUCLEOTIDE SEQUENCE</scope>
    <source>
        <strain evidence="1">ASF457</strain>
    </source>
</reference>
<sequence>MRNYLFILSFITITIINGCTYTNLTENQIYKSKQNYKCDIIIDNLYTKDNLSFSSFADELAYFMMLSSLDILVNKMLPVLDRENISFLPIKDNITGTACFETNSSKVYADIINGVIHGNIIENNKTNGKLTSICKVNNGKVDTYTHYASDSQYSIDYEFKTMSHYIKNHINMYTDLEQNTAEYYYDNGNLFLEAKFKNSIIDGIARYYFESGALQEERHYKNGLRNGNTERYSEKGALWATITYKDDKPVSGICGNGRKWTKAELLNWENGVEVTCEYY</sequence>
<dbReference type="EMBL" id="CP097562">
    <property type="protein sequence ID" value="USF24627.1"/>
    <property type="molecule type" value="Genomic_DNA"/>
</dbReference>
<dbReference type="KEGG" id="msch:N508_001716"/>
<reference evidence="1" key="1">
    <citation type="journal article" date="2014" name="Genome Announc.">
        <title>Draft genome sequences of the altered schaedler flora, a defined bacterial community from gnotobiotic mice.</title>
        <authorList>
            <person name="Wannemuehler M.J."/>
            <person name="Overstreet A.M."/>
            <person name="Ward D.V."/>
            <person name="Phillips G.J."/>
        </authorList>
    </citation>
    <scope>NUCLEOTIDE SEQUENCE</scope>
    <source>
        <strain evidence="1">ASF457</strain>
    </source>
</reference>
<dbReference type="AlphaFoldDB" id="V2QG10"/>
<protein>
    <submittedName>
        <fullName evidence="1">Uncharacterized protein</fullName>
    </submittedName>
</protein>
<proteinExistence type="predicted"/>